<dbReference type="EMBL" id="JAUKUA010000003">
    <property type="protein sequence ID" value="KAK0719369.1"/>
    <property type="molecule type" value="Genomic_DNA"/>
</dbReference>
<sequence>MAQKCRFCAGFTISHPIELAKEEFRGDIFPDNAYYQHHACFRDLEQSAENGCDLCRLILDCFAERDDLNWPRTWAGAGADIDWSMYSAAREMGVSISRSPSTHHNSFAQSQWNSSPSSILSSQFAPSDQDDEFPMDSFPTLGLTLSRPVGDEMHIDGFQVGRVQIDQGVASRYSLDTARA</sequence>
<reference evidence="1" key="1">
    <citation type="submission" date="2023-06" db="EMBL/GenBank/DDBJ databases">
        <title>Genome-scale phylogeny and comparative genomics of the fungal order Sordariales.</title>
        <authorList>
            <consortium name="Lawrence Berkeley National Laboratory"/>
            <person name="Hensen N."/>
            <person name="Bonometti L."/>
            <person name="Westerberg I."/>
            <person name="Brannstrom I.O."/>
            <person name="Guillou S."/>
            <person name="Cros-Aarteil S."/>
            <person name="Calhoun S."/>
            <person name="Haridas S."/>
            <person name="Kuo A."/>
            <person name="Mondo S."/>
            <person name="Pangilinan J."/>
            <person name="Riley R."/>
            <person name="Labutti K."/>
            <person name="Andreopoulos B."/>
            <person name="Lipzen A."/>
            <person name="Chen C."/>
            <person name="Yanf M."/>
            <person name="Daum C."/>
            <person name="Ng V."/>
            <person name="Clum A."/>
            <person name="Steindorff A."/>
            <person name="Ohm R."/>
            <person name="Martin F."/>
            <person name="Silar P."/>
            <person name="Natvig D."/>
            <person name="Lalanne C."/>
            <person name="Gautier V."/>
            <person name="Ament-Velasquez S.L."/>
            <person name="Kruys A."/>
            <person name="Hutchinson M.I."/>
            <person name="Powell A.J."/>
            <person name="Barry K."/>
            <person name="Miller A.N."/>
            <person name="Grigoriev I.V."/>
            <person name="Debuchy R."/>
            <person name="Gladieux P."/>
            <person name="Thoren M.H."/>
            <person name="Johannesson H."/>
        </authorList>
    </citation>
    <scope>NUCLEOTIDE SEQUENCE</scope>
    <source>
        <strain evidence="1">SMH4607-1</strain>
    </source>
</reference>
<dbReference type="AlphaFoldDB" id="A0AA40AP05"/>
<proteinExistence type="predicted"/>
<evidence type="ECO:0000313" key="2">
    <source>
        <dbReference type="Proteomes" id="UP001172102"/>
    </source>
</evidence>
<gene>
    <name evidence="1" type="ORF">B0H67DRAFT_572979</name>
</gene>
<keyword evidence="2" id="KW-1185">Reference proteome</keyword>
<organism evidence="1 2">
    <name type="scientific">Lasiosphaeris hirsuta</name>
    <dbReference type="NCBI Taxonomy" id="260670"/>
    <lineage>
        <taxon>Eukaryota</taxon>
        <taxon>Fungi</taxon>
        <taxon>Dikarya</taxon>
        <taxon>Ascomycota</taxon>
        <taxon>Pezizomycotina</taxon>
        <taxon>Sordariomycetes</taxon>
        <taxon>Sordariomycetidae</taxon>
        <taxon>Sordariales</taxon>
        <taxon>Lasiosphaeriaceae</taxon>
        <taxon>Lasiosphaeris</taxon>
    </lineage>
</organism>
<evidence type="ECO:0000313" key="1">
    <source>
        <dbReference type="EMBL" id="KAK0719369.1"/>
    </source>
</evidence>
<name>A0AA40AP05_9PEZI</name>
<dbReference type="Proteomes" id="UP001172102">
    <property type="component" value="Unassembled WGS sequence"/>
</dbReference>
<comment type="caution">
    <text evidence="1">The sequence shown here is derived from an EMBL/GenBank/DDBJ whole genome shotgun (WGS) entry which is preliminary data.</text>
</comment>
<accession>A0AA40AP05</accession>
<protein>
    <submittedName>
        <fullName evidence="1">Uncharacterized protein</fullName>
    </submittedName>
</protein>